<dbReference type="Gene3D" id="3.40.30.10">
    <property type="entry name" value="Glutaredoxin"/>
    <property type="match status" value="1"/>
</dbReference>
<organism evidence="4 5">
    <name type="scientific">Plasmodium relictum</name>
    <dbReference type="NCBI Taxonomy" id="85471"/>
    <lineage>
        <taxon>Eukaryota</taxon>
        <taxon>Sar</taxon>
        <taxon>Alveolata</taxon>
        <taxon>Apicomplexa</taxon>
        <taxon>Aconoidasida</taxon>
        <taxon>Haemosporida</taxon>
        <taxon>Plasmodiidae</taxon>
        <taxon>Plasmodium</taxon>
        <taxon>Plasmodium (Haemamoeba)</taxon>
    </lineage>
</organism>
<dbReference type="SUPFAM" id="SSF52833">
    <property type="entry name" value="Thioredoxin-like"/>
    <property type="match status" value="1"/>
</dbReference>
<dbReference type="KEGG" id="prel:PRELSG_1015500"/>
<feature type="region of interest" description="Disordered" evidence="2">
    <location>
        <begin position="277"/>
        <end position="299"/>
    </location>
</feature>
<evidence type="ECO:0000256" key="1">
    <source>
        <dbReference type="ARBA" id="ARBA00009686"/>
    </source>
</evidence>
<feature type="domain" description="Phosducin" evidence="3">
    <location>
        <begin position="133"/>
        <end position="242"/>
    </location>
</feature>
<dbReference type="VEuPathDB" id="PlasmoDB:PRELSG_1015500"/>
<dbReference type="GeneID" id="39736621"/>
<proteinExistence type="inferred from homology"/>
<dbReference type="OMA" id="GETTEWD"/>
<evidence type="ECO:0000313" key="4">
    <source>
        <dbReference type="EMBL" id="CRH00501.1"/>
    </source>
</evidence>
<dbReference type="EMBL" id="LN835305">
    <property type="protein sequence ID" value="CRH00501.1"/>
    <property type="molecule type" value="Genomic_DNA"/>
</dbReference>
<comment type="similarity">
    <text evidence="1">Belongs to the phosducin family.</text>
</comment>
<dbReference type="Proteomes" id="UP000220158">
    <property type="component" value="Chromosome 10"/>
</dbReference>
<dbReference type="InterPro" id="IPR036249">
    <property type="entry name" value="Thioredoxin-like_sf"/>
</dbReference>
<dbReference type="OrthoDB" id="45518at2759"/>
<sequence>MSTTNPTNETTEWDDLQRKFGNLPPLEKEIKEEEIYLENIDKIENENILEKKSLNELNVLEENCVDEEYLKIIEKYKSDRISQINRNRALDIYGDVYEISKDNFITEINEASKKNPLNDYLEKSLDSKDEEEIKKKNKSIKGTYVVIHLYSDNVVACKVLNDILKHVANKYKYIKFTKGVYNRIIENYPEFKLPTILIYYNGTCIHQICNLLNHIKGGLNNLNLKSFEQFLNKYQILKYKNYINSDSSDDDTDKDNKNKNRVKTEKQYTSFSMFNRKYKNYDDEDDHSSSEEKEMKSRGYASSYLDSKIRLNKL</sequence>
<dbReference type="GO" id="GO:0005737">
    <property type="term" value="C:cytoplasm"/>
    <property type="evidence" value="ECO:0007669"/>
    <property type="project" value="TreeGrafter"/>
</dbReference>
<name>A0A1J1H7I0_PLARL</name>
<dbReference type="AlphaFoldDB" id="A0A1J1H7I0"/>
<dbReference type="PANTHER" id="PTHR45809:SF3">
    <property type="entry name" value="VIRAL IAP-ASSOCIATED FACTOR HOMOLOG"/>
    <property type="match status" value="1"/>
</dbReference>
<evidence type="ECO:0000313" key="5">
    <source>
        <dbReference type="Proteomes" id="UP000220158"/>
    </source>
</evidence>
<dbReference type="InterPro" id="IPR051498">
    <property type="entry name" value="Phosducin-like_chap/apop_reg"/>
</dbReference>
<evidence type="ECO:0000259" key="3">
    <source>
        <dbReference type="Pfam" id="PF02114"/>
    </source>
</evidence>
<dbReference type="RefSeq" id="XP_028533504.1">
    <property type="nucleotide sequence ID" value="XM_028677079.1"/>
</dbReference>
<gene>
    <name evidence="4" type="primary">PhLP3</name>
    <name evidence="4" type="ORF">PRELSG_1015500</name>
</gene>
<dbReference type="InterPro" id="IPR024253">
    <property type="entry name" value="Phosducin_thioredoxin-like_dom"/>
</dbReference>
<accession>A0A1J1H7I0</accession>
<protein>
    <submittedName>
        <fullName evidence="4">Phosducin-like protein, putative</fullName>
    </submittedName>
</protein>
<dbReference type="GO" id="GO:0006457">
    <property type="term" value="P:protein folding"/>
    <property type="evidence" value="ECO:0007669"/>
    <property type="project" value="TreeGrafter"/>
</dbReference>
<evidence type="ECO:0000256" key="2">
    <source>
        <dbReference type="SAM" id="MobiDB-lite"/>
    </source>
</evidence>
<dbReference type="PANTHER" id="PTHR45809">
    <property type="entry name" value="VIRAL IAP-ASSOCIATED FACTOR HOMOLOG"/>
    <property type="match status" value="1"/>
</dbReference>
<reference evidence="4 5" key="1">
    <citation type="submission" date="2015-04" db="EMBL/GenBank/DDBJ databases">
        <authorList>
            <consortium name="Pathogen Informatics"/>
        </authorList>
    </citation>
    <scope>NUCLEOTIDE SEQUENCE [LARGE SCALE GENOMIC DNA]</scope>
    <source>
        <strain evidence="4 5">SGS1</strain>
    </source>
</reference>
<dbReference type="Pfam" id="PF02114">
    <property type="entry name" value="Phosducin"/>
    <property type="match status" value="1"/>
</dbReference>
<feature type="compositionally biased region" description="Basic and acidic residues" evidence="2">
    <location>
        <begin position="287"/>
        <end position="297"/>
    </location>
</feature>
<keyword evidence="5" id="KW-1185">Reference proteome</keyword>